<dbReference type="EMBL" id="HBFX01014262">
    <property type="protein sequence ID" value="CAD8954046.1"/>
    <property type="molecule type" value="Transcribed_RNA"/>
</dbReference>
<evidence type="ECO:0000256" key="1">
    <source>
        <dbReference type="ARBA" id="ARBA00006926"/>
    </source>
</evidence>
<dbReference type="PROSITE" id="PS00763">
    <property type="entry name" value="GLUTATHIONE_PEROXID_2"/>
    <property type="match status" value="1"/>
</dbReference>
<evidence type="ECO:0000256" key="4">
    <source>
        <dbReference type="RuleBase" id="RU000499"/>
    </source>
</evidence>
<dbReference type="SUPFAM" id="SSF52833">
    <property type="entry name" value="Thioredoxin-like"/>
    <property type="match status" value="1"/>
</dbReference>
<dbReference type="GO" id="GO:0004601">
    <property type="term" value="F:peroxidase activity"/>
    <property type="evidence" value="ECO:0007669"/>
    <property type="project" value="UniProtKB-KW"/>
</dbReference>
<dbReference type="Gene3D" id="3.40.30.10">
    <property type="entry name" value="Glutaredoxin"/>
    <property type="match status" value="1"/>
</dbReference>
<keyword evidence="3 4" id="KW-0560">Oxidoreductase</keyword>
<evidence type="ECO:0000256" key="2">
    <source>
        <dbReference type="ARBA" id="ARBA00022559"/>
    </source>
</evidence>
<sequence length="109" mass="11891">MNTKFSDKQFVVLGFPCNQFGAQEPGSDAEVKSFAQGKGVKTPPFYLFSKIDVNGDNAHPLYKKLKEASGSGDLEWNFGKFLITKGDAVKRYPIRTSAASTVPDIEAAQ</sequence>
<dbReference type="PANTHER" id="PTHR11592">
    <property type="entry name" value="GLUTATHIONE PEROXIDASE"/>
    <property type="match status" value="1"/>
</dbReference>
<accession>A0A6U4UC11</accession>
<name>A0A6U4UC11_HEMAN</name>
<protein>
    <recommendedName>
        <fullName evidence="4">Glutathione peroxidase</fullName>
    </recommendedName>
</protein>
<evidence type="ECO:0000256" key="3">
    <source>
        <dbReference type="ARBA" id="ARBA00023002"/>
    </source>
</evidence>
<proteinExistence type="inferred from homology"/>
<dbReference type="Pfam" id="PF00255">
    <property type="entry name" value="GSHPx"/>
    <property type="match status" value="1"/>
</dbReference>
<keyword evidence="2 4" id="KW-0575">Peroxidase</keyword>
<dbReference type="PROSITE" id="PS51355">
    <property type="entry name" value="GLUTATHIONE_PEROXID_3"/>
    <property type="match status" value="1"/>
</dbReference>
<dbReference type="GO" id="GO:0006979">
    <property type="term" value="P:response to oxidative stress"/>
    <property type="evidence" value="ECO:0007669"/>
    <property type="project" value="InterPro"/>
</dbReference>
<dbReference type="InterPro" id="IPR029760">
    <property type="entry name" value="GPX_CS"/>
</dbReference>
<organism evidence="5">
    <name type="scientific">Hemiselmis andersenii</name>
    <name type="common">Cryptophyte alga</name>
    <dbReference type="NCBI Taxonomy" id="464988"/>
    <lineage>
        <taxon>Eukaryota</taxon>
        <taxon>Cryptophyceae</taxon>
        <taxon>Cryptomonadales</taxon>
        <taxon>Hemiselmidaceae</taxon>
        <taxon>Hemiselmis</taxon>
    </lineage>
</organism>
<gene>
    <name evidence="5" type="ORF">HAND00432_LOCUS8583</name>
</gene>
<evidence type="ECO:0000313" key="5">
    <source>
        <dbReference type="EMBL" id="CAD8954046.1"/>
    </source>
</evidence>
<dbReference type="InterPro" id="IPR036249">
    <property type="entry name" value="Thioredoxin-like_sf"/>
</dbReference>
<comment type="similarity">
    <text evidence="1 4">Belongs to the glutathione peroxidase family.</text>
</comment>
<dbReference type="PIRSF" id="PIRSF000303">
    <property type="entry name" value="Glutathion_perox"/>
    <property type="match status" value="1"/>
</dbReference>
<reference evidence="5" key="1">
    <citation type="submission" date="2021-01" db="EMBL/GenBank/DDBJ databases">
        <authorList>
            <person name="Corre E."/>
            <person name="Pelletier E."/>
            <person name="Niang G."/>
            <person name="Scheremetjew M."/>
            <person name="Finn R."/>
            <person name="Kale V."/>
            <person name="Holt S."/>
            <person name="Cochrane G."/>
            <person name="Meng A."/>
            <person name="Brown T."/>
            <person name="Cohen L."/>
        </authorList>
    </citation>
    <scope>NUCLEOTIDE SEQUENCE</scope>
    <source>
        <strain evidence="5">CCMP644</strain>
    </source>
</reference>
<dbReference type="AlphaFoldDB" id="A0A6U4UC11"/>
<dbReference type="PRINTS" id="PR01011">
    <property type="entry name" value="GLUTPROXDASE"/>
</dbReference>
<dbReference type="InterPro" id="IPR000889">
    <property type="entry name" value="Glutathione_peroxidase"/>
</dbReference>
<dbReference type="PANTHER" id="PTHR11592:SF78">
    <property type="entry name" value="GLUTATHIONE PEROXIDASE"/>
    <property type="match status" value="1"/>
</dbReference>